<dbReference type="Pfam" id="PF00756">
    <property type="entry name" value="Esterase"/>
    <property type="match status" value="1"/>
</dbReference>
<keyword evidence="3" id="KW-1185">Reference proteome</keyword>
<evidence type="ECO:0000313" key="2">
    <source>
        <dbReference type="EMBL" id="AHC15387.1"/>
    </source>
</evidence>
<dbReference type="Proteomes" id="UP000018680">
    <property type="component" value="Chromosome"/>
</dbReference>
<dbReference type="AlphaFoldDB" id="V5WHT2"/>
<dbReference type="InterPro" id="IPR000801">
    <property type="entry name" value="Esterase-like"/>
</dbReference>
<dbReference type="PANTHER" id="PTHR48098:SF6">
    <property type="entry name" value="FERRI-BACILLIBACTIN ESTERASE BESA"/>
    <property type="match status" value="1"/>
</dbReference>
<dbReference type="InterPro" id="IPR050583">
    <property type="entry name" value="Mycobacterial_A85_antigen"/>
</dbReference>
<protein>
    <recommendedName>
        <fullName evidence="4">Esterase</fullName>
    </recommendedName>
</protein>
<name>V5WHT2_9SPIO</name>
<dbReference type="PANTHER" id="PTHR48098">
    <property type="entry name" value="ENTEROCHELIN ESTERASE-RELATED"/>
    <property type="match status" value="1"/>
</dbReference>
<dbReference type="EMBL" id="CP006939">
    <property type="protein sequence ID" value="AHC15387.1"/>
    <property type="molecule type" value="Genomic_DNA"/>
</dbReference>
<dbReference type="InterPro" id="IPR029058">
    <property type="entry name" value="AB_hydrolase_fold"/>
</dbReference>
<accession>V5WHT2</accession>
<dbReference type="HOGENOM" id="CLU_039834_1_2_12"/>
<evidence type="ECO:0000256" key="1">
    <source>
        <dbReference type="SAM" id="SignalP"/>
    </source>
</evidence>
<reference evidence="2 3" key="1">
    <citation type="journal article" date="2015" name="Stand. Genomic Sci.">
        <title>Complete genome sequence and description of Salinispira pacifica gen. nov., sp. nov., a novel spirochaete isolated form a hypersaline microbial mat.</title>
        <authorList>
            <person name="Ben Hania W."/>
            <person name="Joseph M."/>
            <person name="Schumann P."/>
            <person name="Bunk B."/>
            <person name="Fiebig A."/>
            <person name="Sproer C."/>
            <person name="Klenk H.P."/>
            <person name="Fardeau M.L."/>
            <person name="Spring S."/>
        </authorList>
    </citation>
    <scope>NUCLEOTIDE SEQUENCE [LARGE SCALE GENOMIC DNA]</scope>
    <source>
        <strain evidence="2 3">L21-RPul-D2</strain>
    </source>
</reference>
<dbReference type="eggNOG" id="COG2819">
    <property type="taxonomic scope" value="Bacteria"/>
</dbReference>
<organism evidence="2 3">
    <name type="scientific">Salinispira pacifica</name>
    <dbReference type="NCBI Taxonomy" id="1307761"/>
    <lineage>
        <taxon>Bacteria</taxon>
        <taxon>Pseudomonadati</taxon>
        <taxon>Spirochaetota</taxon>
        <taxon>Spirochaetia</taxon>
        <taxon>Spirochaetales</taxon>
        <taxon>Spirochaetaceae</taxon>
        <taxon>Salinispira</taxon>
    </lineage>
</organism>
<dbReference type="KEGG" id="slr:L21SP2_2016"/>
<feature type="signal peptide" evidence="1">
    <location>
        <begin position="1"/>
        <end position="21"/>
    </location>
</feature>
<evidence type="ECO:0008006" key="4">
    <source>
        <dbReference type="Google" id="ProtNLM"/>
    </source>
</evidence>
<dbReference type="SUPFAM" id="SSF53474">
    <property type="entry name" value="alpha/beta-Hydrolases"/>
    <property type="match status" value="1"/>
</dbReference>
<feature type="chain" id="PRO_5004741992" description="Esterase" evidence="1">
    <location>
        <begin position="22"/>
        <end position="300"/>
    </location>
</feature>
<dbReference type="PROSITE" id="PS51257">
    <property type="entry name" value="PROKAR_LIPOPROTEIN"/>
    <property type="match status" value="1"/>
</dbReference>
<gene>
    <name evidence="2" type="ORF">L21SP2_2016</name>
</gene>
<sequence>MKPYFLLAGALLLILSSCVTDTLPPPPPGQRPEPGLLETLQQAGKEKRGTITHIQDFSMTELETQRDIWIYTPPGYHEQESRYPVIYMHDGQNLFFRDLAFSGEWMVDEVMDGLYALDYFSGAIVVGVGNGGERRVSEYSPYPTDFNGMETLAVEYLRDLVNLVKPWVEENYRVLPGSEYHSLAGSSLGGLISLYAPLVIPGEFKSIIAMSPSIWVADASIIQDLSRQNPGAEDLRVYLDMGTGEGNENVALTRQMAELLRKQGVEDIKLVIDEDAGHNETAWRERLPELLAWLYGFSLE</sequence>
<dbReference type="Gene3D" id="3.40.50.1820">
    <property type="entry name" value="alpha/beta hydrolase"/>
    <property type="match status" value="1"/>
</dbReference>
<dbReference type="STRING" id="1307761.L21SP2_2016"/>
<evidence type="ECO:0000313" key="3">
    <source>
        <dbReference type="Proteomes" id="UP000018680"/>
    </source>
</evidence>
<proteinExistence type="predicted"/>
<keyword evidence="1" id="KW-0732">Signal</keyword>
<dbReference type="RefSeq" id="WP_024268304.1">
    <property type="nucleotide sequence ID" value="NC_023035.1"/>
</dbReference>